<evidence type="ECO:0000313" key="14">
    <source>
        <dbReference type="Proteomes" id="UP000019804"/>
    </source>
</evidence>
<dbReference type="GO" id="GO:0044550">
    <property type="term" value="P:secondary metabolite biosynthetic process"/>
    <property type="evidence" value="ECO:0007669"/>
    <property type="project" value="UniProtKB-ARBA"/>
</dbReference>
<dbReference type="PRINTS" id="PR00080">
    <property type="entry name" value="SDRFAMILY"/>
</dbReference>
<dbReference type="AlphaFoldDB" id="A0A017SK87"/>
<keyword evidence="5" id="KW-1133">Transmembrane helix</keyword>
<comment type="subcellular location">
    <subcellularLocation>
        <location evidence="1">Membrane</location>
        <topology evidence="1">Multi-pass membrane protein</topology>
    </subcellularLocation>
</comment>
<evidence type="ECO:0000256" key="6">
    <source>
        <dbReference type="ARBA" id="ARBA00023002"/>
    </source>
</evidence>
<sequence>MWTSREGFTADVCGWLIQKTLLSPWKTLPLLLLAQFTSHGREIAQQHPKLHYTLHGLASLAVIHRLNAWTNHKVLNNGVSDQYDWTRETVVLTGGSNGIGRHIALLLTKRGITVAILDIEPPTKETEDGDKIHYYECDITSPDAIASAATDIRSSLGTPTVLINNAGVCTGQTILSGTEAQTRRLFEVNTFSHYHIVREFLPALITANHGMVVTVSSQSGYTTAPNMVDYSASKAAAVAFHEGLAAELRTRYHAPRVRTVLVAQGFTRTGLIRNLTPEDTWFNPLLEPETVAEAVVDTVIKGRSGRVVVPGTSGWLACNIRSLPLWMQHWTRSRLERLMRAF</sequence>
<dbReference type="RefSeq" id="XP_040641045.1">
    <property type="nucleotide sequence ID" value="XM_040785391.1"/>
</dbReference>
<keyword evidence="3" id="KW-0812">Transmembrane</keyword>
<dbReference type="CDD" id="cd05339">
    <property type="entry name" value="17beta-HSDXI-like_SDR_c"/>
    <property type="match status" value="1"/>
</dbReference>
<evidence type="ECO:0000256" key="8">
    <source>
        <dbReference type="ARBA" id="ARBA00023136"/>
    </source>
</evidence>
<dbReference type="EMBL" id="KK088416">
    <property type="protein sequence ID" value="EYE97357.1"/>
    <property type="molecule type" value="Genomic_DNA"/>
</dbReference>
<keyword evidence="8" id="KW-0472">Membrane</keyword>
<accession>A0A017SK87</accession>
<dbReference type="OrthoDB" id="10253736at2759"/>
<organism evidence="13 14">
    <name type="scientific">Aspergillus ruber (strain CBS 135680)</name>
    <dbReference type="NCBI Taxonomy" id="1388766"/>
    <lineage>
        <taxon>Eukaryota</taxon>
        <taxon>Fungi</taxon>
        <taxon>Dikarya</taxon>
        <taxon>Ascomycota</taxon>
        <taxon>Pezizomycotina</taxon>
        <taxon>Eurotiomycetes</taxon>
        <taxon>Eurotiomycetidae</taxon>
        <taxon>Eurotiales</taxon>
        <taxon>Aspergillaceae</taxon>
        <taxon>Aspergillus</taxon>
        <taxon>Aspergillus subgen. Aspergillus</taxon>
    </lineage>
</organism>
<dbReference type="InterPro" id="IPR020904">
    <property type="entry name" value="Sc_DH/Rdtase_CS"/>
</dbReference>
<keyword evidence="6" id="KW-0560">Oxidoreductase</keyword>
<evidence type="ECO:0000256" key="3">
    <source>
        <dbReference type="ARBA" id="ARBA00022692"/>
    </source>
</evidence>
<evidence type="ECO:0000256" key="2">
    <source>
        <dbReference type="ARBA" id="ARBA00006484"/>
    </source>
</evidence>
<evidence type="ECO:0000256" key="7">
    <source>
        <dbReference type="ARBA" id="ARBA00023098"/>
    </source>
</evidence>
<dbReference type="STRING" id="1388766.A0A017SK87"/>
<dbReference type="Proteomes" id="UP000019804">
    <property type="component" value="Unassembled WGS sequence"/>
</dbReference>
<keyword evidence="4" id="KW-0521">NADP</keyword>
<dbReference type="PANTHER" id="PTHR24322:SF736">
    <property type="entry name" value="RETINOL DEHYDROGENASE 10"/>
    <property type="match status" value="1"/>
</dbReference>
<evidence type="ECO:0000256" key="4">
    <source>
        <dbReference type="ARBA" id="ARBA00022857"/>
    </source>
</evidence>
<keyword evidence="7" id="KW-0443">Lipid metabolism</keyword>
<evidence type="ECO:0000256" key="9">
    <source>
        <dbReference type="ARBA" id="ARBA00059620"/>
    </source>
</evidence>
<dbReference type="SUPFAM" id="SSF51735">
    <property type="entry name" value="NAD(P)-binding Rossmann-fold domains"/>
    <property type="match status" value="1"/>
</dbReference>
<evidence type="ECO:0000313" key="13">
    <source>
        <dbReference type="EMBL" id="EYE97357.1"/>
    </source>
</evidence>
<dbReference type="FunFam" id="3.40.50.720:FF:000131">
    <property type="entry name" value="Short-chain dehydrogenase/reductase 3"/>
    <property type="match status" value="1"/>
</dbReference>
<comment type="similarity">
    <text evidence="2 12">Belongs to the short-chain dehydrogenases/reductases (SDR) family.</text>
</comment>
<protein>
    <recommendedName>
        <fullName evidence="10">Short-chain dehydrogenase/reductase 3</fullName>
    </recommendedName>
    <alternativeName>
        <fullName evidence="11">Retinal short-chain dehydrogenase/reductase 1</fullName>
    </alternativeName>
</protein>
<dbReference type="InterPro" id="IPR036291">
    <property type="entry name" value="NAD(P)-bd_dom_sf"/>
</dbReference>
<evidence type="ECO:0000256" key="1">
    <source>
        <dbReference type="ARBA" id="ARBA00004141"/>
    </source>
</evidence>
<dbReference type="HOGENOM" id="CLU_010194_5_0_1"/>
<dbReference type="InterPro" id="IPR002347">
    <property type="entry name" value="SDR_fam"/>
</dbReference>
<evidence type="ECO:0000256" key="5">
    <source>
        <dbReference type="ARBA" id="ARBA00022989"/>
    </source>
</evidence>
<dbReference type="Pfam" id="PF00106">
    <property type="entry name" value="adh_short"/>
    <property type="match status" value="1"/>
</dbReference>
<dbReference type="PANTHER" id="PTHR24322">
    <property type="entry name" value="PKSB"/>
    <property type="match status" value="1"/>
</dbReference>
<reference evidence="14" key="1">
    <citation type="journal article" date="2014" name="Nat. Commun.">
        <title>Genomic adaptations of the halophilic Dead Sea filamentous fungus Eurotium rubrum.</title>
        <authorList>
            <person name="Kis-Papo T."/>
            <person name="Weig A.R."/>
            <person name="Riley R."/>
            <person name="Persoh D."/>
            <person name="Salamov A."/>
            <person name="Sun H."/>
            <person name="Lipzen A."/>
            <person name="Wasser S.P."/>
            <person name="Rambold G."/>
            <person name="Grigoriev I.V."/>
            <person name="Nevo E."/>
        </authorList>
    </citation>
    <scope>NUCLEOTIDE SEQUENCE [LARGE SCALE GENOMIC DNA]</scope>
    <source>
        <strain evidence="14">CBS 135680</strain>
    </source>
</reference>
<dbReference type="Gene3D" id="3.40.50.720">
    <property type="entry name" value="NAD(P)-binding Rossmann-like Domain"/>
    <property type="match status" value="1"/>
</dbReference>
<evidence type="ECO:0000256" key="12">
    <source>
        <dbReference type="RuleBase" id="RU000363"/>
    </source>
</evidence>
<comment type="function">
    <text evidence="9">Catalyzes the reduction of all-trans-retinal to all-trans-retinol in the presence of NADPH.</text>
</comment>
<dbReference type="GO" id="GO:0052650">
    <property type="term" value="F:all-trans-retinol dehydrogenase (NADP+) activity"/>
    <property type="evidence" value="ECO:0007669"/>
    <property type="project" value="UniProtKB-ARBA"/>
</dbReference>
<dbReference type="PROSITE" id="PS00061">
    <property type="entry name" value="ADH_SHORT"/>
    <property type="match status" value="1"/>
</dbReference>
<dbReference type="GeneID" id="63700515"/>
<gene>
    <name evidence="13" type="ORF">EURHEDRAFT_474854</name>
</gene>
<dbReference type="GO" id="GO:0016020">
    <property type="term" value="C:membrane"/>
    <property type="evidence" value="ECO:0007669"/>
    <property type="project" value="UniProtKB-SubCell"/>
</dbReference>
<proteinExistence type="inferred from homology"/>
<keyword evidence="14" id="KW-1185">Reference proteome</keyword>
<evidence type="ECO:0000256" key="11">
    <source>
        <dbReference type="ARBA" id="ARBA00082544"/>
    </source>
</evidence>
<evidence type="ECO:0000256" key="10">
    <source>
        <dbReference type="ARBA" id="ARBA00068717"/>
    </source>
</evidence>
<dbReference type="PRINTS" id="PR00081">
    <property type="entry name" value="GDHRDH"/>
</dbReference>
<name>A0A017SK87_ASPRC</name>